<evidence type="ECO:0000313" key="1">
    <source>
        <dbReference type="EMBL" id="CAI9957150.1"/>
    </source>
</evidence>
<reference evidence="2 3" key="2">
    <citation type="submission" date="2024-07" db="EMBL/GenBank/DDBJ databases">
        <authorList>
            <person name="Akdeniz Z."/>
        </authorList>
    </citation>
    <scope>NUCLEOTIDE SEQUENCE [LARGE SCALE GENOMIC DNA]</scope>
</reference>
<sequence length="120" mass="13597">MNKFVIKKQLLTALGRCVFSTYSNKLQLQGILVLQSTKSGLRKCGGPNQESSLPALETDILVLYPHTLYSSTSTFYILVQILTQPKFVTEYKSLQALNFMSTFIQTKEPQVPKKAVKLWH</sequence>
<reference evidence="1" key="1">
    <citation type="submission" date="2023-06" db="EMBL/GenBank/DDBJ databases">
        <authorList>
            <person name="Kurt Z."/>
        </authorList>
    </citation>
    <scope>NUCLEOTIDE SEQUENCE</scope>
</reference>
<dbReference type="EMBL" id="CATOUU010000884">
    <property type="protein sequence ID" value="CAI9957150.1"/>
    <property type="molecule type" value="Genomic_DNA"/>
</dbReference>
<evidence type="ECO:0000313" key="3">
    <source>
        <dbReference type="Proteomes" id="UP001642409"/>
    </source>
</evidence>
<proteinExistence type="predicted"/>
<dbReference type="AlphaFoldDB" id="A0AA86QEC6"/>
<protein>
    <submittedName>
        <fullName evidence="2">Hypothetical_protein</fullName>
    </submittedName>
</protein>
<evidence type="ECO:0000313" key="2">
    <source>
        <dbReference type="EMBL" id="CAL6012677.1"/>
    </source>
</evidence>
<name>A0AA86QEC6_9EUKA</name>
<keyword evidence="3" id="KW-1185">Reference proteome</keyword>
<dbReference type="EMBL" id="CAXDID020000067">
    <property type="protein sequence ID" value="CAL6012677.1"/>
    <property type="molecule type" value="Genomic_DNA"/>
</dbReference>
<organism evidence="1">
    <name type="scientific">Hexamita inflata</name>
    <dbReference type="NCBI Taxonomy" id="28002"/>
    <lineage>
        <taxon>Eukaryota</taxon>
        <taxon>Metamonada</taxon>
        <taxon>Diplomonadida</taxon>
        <taxon>Hexamitidae</taxon>
        <taxon>Hexamitinae</taxon>
        <taxon>Hexamita</taxon>
    </lineage>
</organism>
<gene>
    <name evidence="2" type="ORF">HINF_LOCUS23416</name>
    <name evidence="1" type="ORF">HINF_LOCUS44795</name>
</gene>
<accession>A0AA86QEC6</accession>
<dbReference type="Proteomes" id="UP001642409">
    <property type="component" value="Unassembled WGS sequence"/>
</dbReference>
<comment type="caution">
    <text evidence="1">The sequence shown here is derived from an EMBL/GenBank/DDBJ whole genome shotgun (WGS) entry which is preliminary data.</text>
</comment>